<gene>
    <name evidence="2" type="primary">ORF220020</name>
</gene>
<name>A0A0B7C3F1_9EUPU</name>
<keyword evidence="1" id="KW-0812">Transmembrane</keyword>
<accession>A0A0B7C3F1</accession>
<dbReference type="AlphaFoldDB" id="A0A0B7C3F1"/>
<feature type="transmembrane region" description="Helical" evidence="1">
    <location>
        <begin position="25"/>
        <end position="50"/>
    </location>
</feature>
<feature type="non-terminal residue" evidence="2">
    <location>
        <position position="77"/>
    </location>
</feature>
<dbReference type="EMBL" id="HACG01052069">
    <property type="protein sequence ID" value="CEK98940.1"/>
    <property type="molecule type" value="Transcribed_RNA"/>
</dbReference>
<evidence type="ECO:0008006" key="3">
    <source>
        <dbReference type="Google" id="ProtNLM"/>
    </source>
</evidence>
<evidence type="ECO:0000256" key="1">
    <source>
        <dbReference type="SAM" id="Phobius"/>
    </source>
</evidence>
<evidence type="ECO:0000313" key="2">
    <source>
        <dbReference type="EMBL" id="CEK98940.1"/>
    </source>
</evidence>
<sequence length="77" mass="8934">IYANGDKKCYADTSSRQTVSFILNVWPWIDFCVYCLFPFIFMATSNSIIIKQLLRTDRNMASYHNVVLDGKKESTED</sequence>
<reference evidence="2" key="1">
    <citation type="submission" date="2014-12" db="EMBL/GenBank/DDBJ databases">
        <title>Insight into the proteome of Arion vulgaris.</title>
        <authorList>
            <person name="Aradska J."/>
            <person name="Bulat T."/>
            <person name="Smidak R."/>
            <person name="Sarate P."/>
            <person name="Gangsoo J."/>
            <person name="Sialana F."/>
            <person name="Bilban M."/>
            <person name="Lubec G."/>
        </authorList>
    </citation>
    <scope>NUCLEOTIDE SEQUENCE</scope>
    <source>
        <tissue evidence="2">Skin</tissue>
    </source>
</reference>
<protein>
    <recommendedName>
        <fullName evidence="3">G-protein coupled receptors family 1 profile domain-containing protein</fullName>
    </recommendedName>
</protein>
<feature type="non-terminal residue" evidence="2">
    <location>
        <position position="1"/>
    </location>
</feature>
<proteinExistence type="predicted"/>
<organism evidence="2">
    <name type="scientific">Arion vulgaris</name>
    <dbReference type="NCBI Taxonomy" id="1028688"/>
    <lineage>
        <taxon>Eukaryota</taxon>
        <taxon>Metazoa</taxon>
        <taxon>Spiralia</taxon>
        <taxon>Lophotrochozoa</taxon>
        <taxon>Mollusca</taxon>
        <taxon>Gastropoda</taxon>
        <taxon>Heterobranchia</taxon>
        <taxon>Euthyneura</taxon>
        <taxon>Panpulmonata</taxon>
        <taxon>Eupulmonata</taxon>
        <taxon>Stylommatophora</taxon>
        <taxon>Helicina</taxon>
        <taxon>Arionoidea</taxon>
        <taxon>Arionidae</taxon>
        <taxon>Arion</taxon>
    </lineage>
</organism>
<keyword evidence="1" id="KW-1133">Transmembrane helix</keyword>
<keyword evidence="1" id="KW-0472">Membrane</keyword>